<dbReference type="Gramene" id="Pp3c24_4470V3.1">
    <property type="protein sequence ID" value="PAC:32910429.CDS.1"/>
    <property type="gene ID" value="Pp3c24_4470"/>
</dbReference>
<evidence type="ECO:0000313" key="3">
    <source>
        <dbReference type="Proteomes" id="UP000006727"/>
    </source>
</evidence>
<dbReference type="EnsemblPlants" id="Pp3c24_4470V3.1">
    <property type="protein sequence ID" value="PAC:32910429.CDS.1"/>
    <property type="gene ID" value="Pp3c24_4470"/>
</dbReference>
<evidence type="ECO:0000313" key="1">
    <source>
        <dbReference type="EMBL" id="PNR28025.1"/>
    </source>
</evidence>
<dbReference type="EMBL" id="ABEU02000024">
    <property type="protein sequence ID" value="PNR28025.1"/>
    <property type="molecule type" value="Genomic_DNA"/>
</dbReference>
<name>A0A2K1IFH7_PHYPA</name>
<reference evidence="1 3" key="1">
    <citation type="journal article" date="2008" name="Science">
        <title>The Physcomitrella genome reveals evolutionary insights into the conquest of land by plants.</title>
        <authorList>
            <person name="Rensing S."/>
            <person name="Lang D."/>
            <person name="Zimmer A."/>
            <person name="Terry A."/>
            <person name="Salamov A."/>
            <person name="Shapiro H."/>
            <person name="Nishiyama T."/>
            <person name="Perroud P.-F."/>
            <person name="Lindquist E."/>
            <person name="Kamisugi Y."/>
            <person name="Tanahashi T."/>
            <person name="Sakakibara K."/>
            <person name="Fujita T."/>
            <person name="Oishi K."/>
            <person name="Shin-I T."/>
            <person name="Kuroki Y."/>
            <person name="Toyoda A."/>
            <person name="Suzuki Y."/>
            <person name="Hashimoto A."/>
            <person name="Yamaguchi K."/>
            <person name="Sugano A."/>
            <person name="Kohara Y."/>
            <person name="Fujiyama A."/>
            <person name="Anterola A."/>
            <person name="Aoki S."/>
            <person name="Ashton N."/>
            <person name="Barbazuk W.B."/>
            <person name="Barker E."/>
            <person name="Bennetzen J."/>
            <person name="Bezanilla M."/>
            <person name="Blankenship R."/>
            <person name="Cho S.H."/>
            <person name="Dutcher S."/>
            <person name="Estelle M."/>
            <person name="Fawcett J.A."/>
            <person name="Gundlach H."/>
            <person name="Hanada K."/>
            <person name="Heyl A."/>
            <person name="Hicks K.A."/>
            <person name="Hugh J."/>
            <person name="Lohr M."/>
            <person name="Mayer K."/>
            <person name="Melkozernov A."/>
            <person name="Murata T."/>
            <person name="Nelson D."/>
            <person name="Pils B."/>
            <person name="Prigge M."/>
            <person name="Reiss B."/>
            <person name="Renner T."/>
            <person name="Rombauts S."/>
            <person name="Rushton P."/>
            <person name="Sanderfoot A."/>
            <person name="Schween G."/>
            <person name="Shiu S.-H."/>
            <person name="Stueber K."/>
            <person name="Theodoulou F.L."/>
            <person name="Tu H."/>
            <person name="Van de Peer Y."/>
            <person name="Verrier P.J."/>
            <person name="Waters E."/>
            <person name="Wood A."/>
            <person name="Yang L."/>
            <person name="Cove D."/>
            <person name="Cuming A."/>
            <person name="Hasebe M."/>
            <person name="Lucas S."/>
            <person name="Mishler D.B."/>
            <person name="Reski R."/>
            <person name="Grigoriev I."/>
            <person name="Quatrano R.S."/>
            <person name="Boore J.L."/>
        </authorList>
    </citation>
    <scope>NUCLEOTIDE SEQUENCE [LARGE SCALE GENOMIC DNA]</scope>
    <source>
        <strain evidence="2 3">cv. Gransden 2004</strain>
    </source>
</reference>
<sequence>MRLRFDEWCKLKKNNVHDQVGARFSNIRAKLGLAFFNLQLNPNSYPFFHLIVVFYA</sequence>
<gene>
    <name evidence="1" type="ORF">PHYPA_028617</name>
</gene>
<reference evidence="2" key="3">
    <citation type="submission" date="2020-12" db="UniProtKB">
        <authorList>
            <consortium name="EnsemblPlants"/>
        </authorList>
    </citation>
    <scope>IDENTIFICATION</scope>
</reference>
<dbReference type="Proteomes" id="UP000006727">
    <property type="component" value="Chromosome 24"/>
</dbReference>
<dbReference type="InParanoid" id="A0A2K1IFH7"/>
<evidence type="ECO:0000313" key="2">
    <source>
        <dbReference type="EnsemblPlants" id="PAC:32910429.CDS.1"/>
    </source>
</evidence>
<protein>
    <submittedName>
        <fullName evidence="1 2">Uncharacterized protein</fullName>
    </submittedName>
</protein>
<organism evidence="1">
    <name type="scientific">Physcomitrium patens</name>
    <name type="common">Spreading-leaved earth moss</name>
    <name type="synonym">Physcomitrella patens</name>
    <dbReference type="NCBI Taxonomy" id="3218"/>
    <lineage>
        <taxon>Eukaryota</taxon>
        <taxon>Viridiplantae</taxon>
        <taxon>Streptophyta</taxon>
        <taxon>Embryophyta</taxon>
        <taxon>Bryophyta</taxon>
        <taxon>Bryophytina</taxon>
        <taxon>Bryopsida</taxon>
        <taxon>Funariidae</taxon>
        <taxon>Funariales</taxon>
        <taxon>Funariaceae</taxon>
        <taxon>Physcomitrium</taxon>
    </lineage>
</organism>
<accession>A0A2K1IFH7</accession>
<keyword evidence="3" id="KW-1185">Reference proteome</keyword>
<dbReference type="AlphaFoldDB" id="A0A2K1IFH7"/>
<reference evidence="1 3" key="2">
    <citation type="journal article" date="2018" name="Plant J.">
        <title>The Physcomitrella patens chromosome-scale assembly reveals moss genome structure and evolution.</title>
        <authorList>
            <person name="Lang D."/>
            <person name="Ullrich K.K."/>
            <person name="Murat F."/>
            <person name="Fuchs J."/>
            <person name="Jenkins J."/>
            <person name="Haas F.B."/>
            <person name="Piednoel M."/>
            <person name="Gundlach H."/>
            <person name="Van Bel M."/>
            <person name="Meyberg R."/>
            <person name="Vives C."/>
            <person name="Morata J."/>
            <person name="Symeonidi A."/>
            <person name="Hiss M."/>
            <person name="Muchero W."/>
            <person name="Kamisugi Y."/>
            <person name="Saleh O."/>
            <person name="Blanc G."/>
            <person name="Decker E.L."/>
            <person name="van Gessel N."/>
            <person name="Grimwood J."/>
            <person name="Hayes R.D."/>
            <person name="Graham S.W."/>
            <person name="Gunter L.E."/>
            <person name="McDaniel S.F."/>
            <person name="Hoernstein S.N.W."/>
            <person name="Larsson A."/>
            <person name="Li F.W."/>
            <person name="Perroud P.F."/>
            <person name="Phillips J."/>
            <person name="Ranjan P."/>
            <person name="Rokshar D.S."/>
            <person name="Rothfels C.J."/>
            <person name="Schneider L."/>
            <person name="Shu S."/>
            <person name="Stevenson D.W."/>
            <person name="Thummler F."/>
            <person name="Tillich M."/>
            <person name="Villarreal Aguilar J.C."/>
            <person name="Widiez T."/>
            <person name="Wong G.K."/>
            <person name="Wymore A."/>
            <person name="Zhang Y."/>
            <person name="Zimmer A.D."/>
            <person name="Quatrano R.S."/>
            <person name="Mayer K.F.X."/>
            <person name="Goodstein D."/>
            <person name="Casacuberta J.M."/>
            <person name="Vandepoele K."/>
            <person name="Reski R."/>
            <person name="Cuming A.C."/>
            <person name="Tuskan G.A."/>
            <person name="Maumus F."/>
            <person name="Salse J."/>
            <person name="Schmutz J."/>
            <person name="Rensing S.A."/>
        </authorList>
    </citation>
    <scope>NUCLEOTIDE SEQUENCE [LARGE SCALE GENOMIC DNA]</scope>
    <source>
        <strain evidence="2 3">cv. Gransden 2004</strain>
    </source>
</reference>
<proteinExistence type="predicted"/>